<dbReference type="Proteomes" id="UP001499841">
    <property type="component" value="Unassembled WGS sequence"/>
</dbReference>
<evidence type="ECO:0000313" key="4">
    <source>
        <dbReference type="Proteomes" id="UP001499841"/>
    </source>
</evidence>
<feature type="domain" description="DUF305" evidence="2">
    <location>
        <begin position="53"/>
        <end position="187"/>
    </location>
</feature>
<sequence>MTETTSRRNAHRPAAVLASIALATGAFAGAGVVMAGPALADVPASSEQTARFEVDFLTGMIDHHAMAVSMAEMCLEEGVHDELIATCESIITSQSTQIEQMQAWLQDWYGIDYEPGTSSGGSMNHLANLSGEEFEVAFMRSMIRHHWGAIREAEKCFDNAEHPDLLTLCEDIYTAQLEEIEQMQTWLDDWYGIPGGRPVSTA</sequence>
<name>A0ABP8EYR0_9MICO</name>
<dbReference type="InterPro" id="IPR005183">
    <property type="entry name" value="DUF305_CopM-like"/>
</dbReference>
<evidence type="ECO:0000256" key="1">
    <source>
        <dbReference type="SAM" id="SignalP"/>
    </source>
</evidence>
<organism evidence="3 4">
    <name type="scientific">Georgenia daeguensis</name>
    <dbReference type="NCBI Taxonomy" id="908355"/>
    <lineage>
        <taxon>Bacteria</taxon>
        <taxon>Bacillati</taxon>
        <taxon>Actinomycetota</taxon>
        <taxon>Actinomycetes</taxon>
        <taxon>Micrococcales</taxon>
        <taxon>Bogoriellaceae</taxon>
        <taxon>Georgenia</taxon>
    </lineage>
</organism>
<dbReference type="InterPro" id="IPR012347">
    <property type="entry name" value="Ferritin-like"/>
</dbReference>
<dbReference type="PANTHER" id="PTHR36933:SF1">
    <property type="entry name" value="SLL0788 PROTEIN"/>
    <property type="match status" value="1"/>
</dbReference>
<feature type="chain" id="PRO_5046300063" description="DUF305 domain-containing protein" evidence="1">
    <location>
        <begin position="29"/>
        <end position="202"/>
    </location>
</feature>
<reference evidence="4" key="1">
    <citation type="journal article" date="2019" name="Int. J. Syst. Evol. Microbiol.">
        <title>The Global Catalogue of Microorganisms (GCM) 10K type strain sequencing project: providing services to taxonomists for standard genome sequencing and annotation.</title>
        <authorList>
            <consortium name="The Broad Institute Genomics Platform"/>
            <consortium name="The Broad Institute Genome Sequencing Center for Infectious Disease"/>
            <person name="Wu L."/>
            <person name="Ma J."/>
        </authorList>
    </citation>
    <scope>NUCLEOTIDE SEQUENCE [LARGE SCALE GENOMIC DNA]</scope>
    <source>
        <strain evidence="4">JCM 17459</strain>
    </source>
</reference>
<keyword evidence="1" id="KW-0732">Signal</keyword>
<keyword evidence="4" id="KW-1185">Reference proteome</keyword>
<dbReference type="Gene3D" id="1.20.1260.10">
    <property type="match status" value="1"/>
</dbReference>
<feature type="signal peptide" evidence="1">
    <location>
        <begin position="1"/>
        <end position="28"/>
    </location>
</feature>
<dbReference type="EMBL" id="BAABBA010000022">
    <property type="protein sequence ID" value="GAA4289121.1"/>
    <property type="molecule type" value="Genomic_DNA"/>
</dbReference>
<proteinExistence type="predicted"/>
<dbReference type="Pfam" id="PF03713">
    <property type="entry name" value="DUF305"/>
    <property type="match status" value="1"/>
</dbReference>
<dbReference type="PANTHER" id="PTHR36933">
    <property type="entry name" value="SLL0788 PROTEIN"/>
    <property type="match status" value="1"/>
</dbReference>
<dbReference type="RefSeq" id="WP_345044003.1">
    <property type="nucleotide sequence ID" value="NZ_BAABBA010000022.1"/>
</dbReference>
<evidence type="ECO:0000259" key="2">
    <source>
        <dbReference type="Pfam" id="PF03713"/>
    </source>
</evidence>
<evidence type="ECO:0000313" key="3">
    <source>
        <dbReference type="EMBL" id="GAA4289121.1"/>
    </source>
</evidence>
<protein>
    <recommendedName>
        <fullName evidence="2">DUF305 domain-containing protein</fullName>
    </recommendedName>
</protein>
<accession>A0ABP8EYR0</accession>
<gene>
    <name evidence="3" type="ORF">GCM10022262_34820</name>
</gene>
<comment type="caution">
    <text evidence="3">The sequence shown here is derived from an EMBL/GenBank/DDBJ whole genome shotgun (WGS) entry which is preliminary data.</text>
</comment>